<evidence type="ECO:0000313" key="7">
    <source>
        <dbReference type="Proteomes" id="UP000243661"/>
    </source>
</evidence>
<evidence type="ECO:0000313" key="6">
    <source>
        <dbReference type="EMBL" id="SCC72458.1"/>
    </source>
</evidence>
<organism evidence="6 7">
    <name type="scientific">Acinetobacter albensis</name>
    <dbReference type="NCBI Taxonomy" id="1673609"/>
    <lineage>
        <taxon>Bacteria</taxon>
        <taxon>Pseudomonadati</taxon>
        <taxon>Pseudomonadota</taxon>
        <taxon>Gammaproteobacteria</taxon>
        <taxon>Moraxellales</taxon>
        <taxon>Moraxellaceae</taxon>
        <taxon>Acinetobacter</taxon>
    </lineage>
</organism>
<dbReference type="PANTHER" id="PTHR30055:SF146">
    <property type="entry name" value="HTH-TYPE TRANSCRIPTIONAL DUAL REGULATOR CECR"/>
    <property type="match status" value="1"/>
</dbReference>
<dbReference type="PANTHER" id="PTHR30055">
    <property type="entry name" value="HTH-TYPE TRANSCRIPTIONAL REGULATOR RUTR"/>
    <property type="match status" value="1"/>
</dbReference>
<keyword evidence="3" id="KW-0804">Transcription</keyword>
<keyword evidence="2 4" id="KW-0238">DNA-binding</keyword>
<gene>
    <name evidence="6" type="ORF">GA0116959_109140</name>
</gene>
<name>A0A1C4GW83_9GAMM</name>
<dbReference type="AlphaFoldDB" id="A0A1C4GW83"/>
<dbReference type="InterPro" id="IPR050109">
    <property type="entry name" value="HTH-type_TetR-like_transc_reg"/>
</dbReference>
<accession>A0A1C4GW83</accession>
<protein>
    <submittedName>
        <fullName evidence="6">Transcriptional regulator, TetR family</fullName>
    </submittedName>
</protein>
<sequence length="219" mass="25226">MTFFIFLEKIVQTQLGRPKDLEKRQQILTAAKCIFLKCGYHGSSMNQIAQEAAVTKLTIYNHFQDKANLFVCAIEQTCEESIRARTLKLDANSDFKKEFIHACELALNVINLPEAIKLELLLLELAAEQSPLAEQFYNASHLRMNAVWENFFQQAIDLGFIRDENLKTLNLLILSLLLGMRHHEVLLGIRAVPNQEEKRQIVLNSIDLFLMKYSPLSRY</sequence>
<dbReference type="GO" id="GO:0000976">
    <property type="term" value="F:transcription cis-regulatory region binding"/>
    <property type="evidence" value="ECO:0007669"/>
    <property type="project" value="TreeGrafter"/>
</dbReference>
<dbReference type="SUPFAM" id="SSF48498">
    <property type="entry name" value="Tetracyclin repressor-like, C-terminal domain"/>
    <property type="match status" value="1"/>
</dbReference>
<evidence type="ECO:0000259" key="5">
    <source>
        <dbReference type="PROSITE" id="PS50977"/>
    </source>
</evidence>
<dbReference type="Pfam" id="PF14246">
    <property type="entry name" value="TetR_C_7"/>
    <property type="match status" value="1"/>
</dbReference>
<dbReference type="PROSITE" id="PS50977">
    <property type="entry name" value="HTH_TETR_2"/>
    <property type="match status" value="1"/>
</dbReference>
<dbReference type="InterPro" id="IPR039536">
    <property type="entry name" value="TetR_C_Proteobacteria"/>
</dbReference>
<dbReference type="InterPro" id="IPR001647">
    <property type="entry name" value="HTH_TetR"/>
</dbReference>
<dbReference type="GO" id="GO:0003700">
    <property type="term" value="F:DNA-binding transcription factor activity"/>
    <property type="evidence" value="ECO:0007669"/>
    <property type="project" value="TreeGrafter"/>
</dbReference>
<evidence type="ECO:0000256" key="4">
    <source>
        <dbReference type="PROSITE-ProRule" id="PRU00335"/>
    </source>
</evidence>
<evidence type="ECO:0000256" key="1">
    <source>
        <dbReference type="ARBA" id="ARBA00023015"/>
    </source>
</evidence>
<dbReference type="Proteomes" id="UP000243661">
    <property type="component" value="Unassembled WGS sequence"/>
</dbReference>
<feature type="domain" description="HTH tetR-type" evidence="5">
    <location>
        <begin position="21"/>
        <end position="81"/>
    </location>
</feature>
<dbReference type="PRINTS" id="PR00455">
    <property type="entry name" value="HTHTETR"/>
</dbReference>
<keyword evidence="1" id="KW-0805">Transcription regulation</keyword>
<dbReference type="Gene3D" id="1.10.357.10">
    <property type="entry name" value="Tetracycline Repressor, domain 2"/>
    <property type="match status" value="1"/>
</dbReference>
<dbReference type="Pfam" id="PF00440">
    <property type="entry name" value="TetR_N"/>
    <property type="match status" value="1"/>
</dbReference>
<evidence type="ECO:0000256" key="2">
    <source>
        <dbReference type="ARBA" id="ARBA00023125"/>
    </source>
</evidence>
<dbReference type="EMBL" id="FMBK01000009">
    <property type="protein sequence ID" value="SCC72458.1"/>
    <property type="molecule type" value="Genomic_DNA"/>
</dbReference>
<dbReference type="SUPFAM" id="SSF46689">
    <property type="entry name" value="Homeodomain-like"/>
    <property type="match status" value="1"/>
</dbReference>
<proteinExistence type="predicted"/>
<dbReference type="InterPro" id="IPR036271">
    <property type="entry name" value="Tet_transcr_reg_TetR-rel_C_sf"/>
</dbReference>
<dbReference type="FunFam" id="1.10.10.60:FF:000141">
    <property type="entry name" value="TetR family transcriptional regulator"/>
    <property type="match status" value="1"/>
</dbReference>
<reference evidence="6 7" key="1">
    <citation type="submission" date="2016-08" db="EMBL/GenBank/DDBJ databases">
        <authorList>
            <person name="Seilhamer J.J."/>
        </authorList>
    </citation>
    <scope>NUCLEOTIDE SEQUENCE [LARGE SCALE GENOMIC DNA]</scope>
    <source>
        <strain evidence="6 7">ANC 4874</strain>
    </source>
</reference>
<feature type="DNA-binding region" description="H-T-H motif" evidence="4">
    <location>
        <begin position="44"/>
        <end position="63"/>
    </location>
</feature>
<dbReference type="InterPro" id="IPR009057">
    <property type="entry name" value="Homeodomain-like_sf"/>
</dbReference>
<evidence type="ECO:0000256" key="3">
    <source>
        <dbReference type="ARBA" id="ARBA00023163"/>
    </source>
</evidence>